<keyword evidence="4 6" id="KW-0274">FAD</keyword>
<feature type="binding site" evidence="6">
    <location>
        <begin position="485"/>
        <end position="487"/>
    </location>
    <ligand>
        <name>FAD</name>
        <dbReference type="ChEBI" id="CHEBI:57692"/>
    </ligand>
</feature>
<dbReference type="SUPFAM" id="SSF52425">
    <property type="entry name" value="Cryptochrome/photolyase, N-terminal domain"/>
    <property type="match status" value="1"/>
</dbReference>
<feature type="binding site" evidence="6">
    <location>
        <position position="331"/>
    </location>
    <ligand>
        <name>FAD</name>
        <dbReference type="ChEBI" id="CHEBI:57692"/>
    </ligand>
</feature>
<dbReference type="GO" id="GO:0005737">
    <property type="term" value="C:cytoplasm"/>
    <property type="evidence" value="ECO:0007669"/>
    <property type="project" value="TreeGrafter"/>
</dbReference>
<accession>A0A0D2AZH1</accession>
<dbReference type="InterPro" id="IPR014729">
    <property type="entry name" value="Rossmann-like_a/b/a_fold"/>
</dbReference>
<evidence type="ECO:0000256" key="7">
    <source>
        <dbReference type="PIRSR" id="PIRSR602081-2"/>
    </source>
</evidence>
<evidence type="ECO:0000256" key="4">
    <source>
        <dbReference type="ARBA" id="ARBA00022827"/>
    </source>
</evidence>
<dbReference type="Pfam" id="PF00875">
    <property type="entry name" value="DNA_photolyase"/>
    <property type="match status" value="1"/>
</dbReference>
<dbReference type="AlphaFoldDB" id="A0A0D2AZH1"/>
<dbReference type="GO" id="GO:0071949">
    <property type="term" value="F:FAD binding"/>
    <property type="evidence" value="ECO:0007669"/>
    <property type="project" value="TreeGrafter"/>
</dbReference>
<reference evidence="10 11" key="1">
    <citation type="submission" date="2015-01" db="EMBL/GenBank/DDBJ databases">
        <title>The Genome Sequence of Cladophialophora immunda CBS83496.</title>
        <authorList>
            <consortium name="The Broad Institute Genomics Platform"/>
            <person name="Cuomo C."/>
            <person name="de Hoog S."/>
            <person name="Gorbushina A."/>
            <person name="Stielow B."/>
            <person name="Teixiera M."/>
            <person name="Abouelleil A."/>
            <person name="Chapman S.B."/>
            <person name="Priest M."/>
            <person name="Young S.K."/>
            <person name="Wortman J."/>
            <person name="Nusbaum C."/>
            <person name="Birren B."/>
        </authorList>
    </citation>
    <scope>NUCLEOTIDE SEQUENCE [LARGE SCALE GENOMIC DNA]</scope>
    <source>
        <strain evidence="10 11">CBS 83496</strain>
    </source>
</reference>
<dbReference type="VEuPathDB" id="FungiDB:PV07_02415"/>
<evidence type="ECO:0000256" key="8">
    <source>
        <dbReference type="SAM" id="MobiDB-lite"/>
    </source>
</evidence>
<name>A0A0D2AZH1_9EURO</name>
<proteinExistence type="inferred from homology"/>
<comment type="cofactor">
    <cofactor evidence="1">
        <name>(6R)-5,10-methylene-5,6,7,8-tetrahydrofolate</name>
        <dbReference type="ChEBI" id="CHEBI:15636"/>
    </cofactor>
</comment>
<feature type="binding site" evidence="6">
    <location>
        <begin position="343"/>
        <end position="347"/>
    </location>
    <ligand>
        <name>FAD</name>
        <dbReference type="ChEBI" id="CHEBI:57692"/>
    </ligand>
</feature>
<keyword evidence="5" id="KW-0157">Chromophore</keyword>
<dbReference type="InterPro" id="IPR036155">
    <property type="entry name" value="Crypto/Photolyase_N_sf"/>
</dbReference>
<dbReference type="STRING" id="569365.A0A0D2AZH1"/>
<dbReference type="EMBL" id="KN847041">
    <property type="protein sequence ID" value="KIW30707.1"/>
    <property type="molecule type" value="Genomic_DNA"/>
</dbReference>
<evidence type="ECO:0000256" key="6">
    <source>
        <dbReference type="PIRSR" id="PIRSR602081-1"/>
    </source>
</evidence>
<dbReference type="InterPro" id="IPR018394">
    <property type="entry name" value="DNA_photolyase_1_CS_C"/>
</dbReference>
<dbReference type="PRINTS" id="PR00147">
    <property type="entry name" value="DNAPHOTLYASE"/>
</dbReference>
<dbReference type="Pfam" id="PF03441">
    <property type="entry name" value="FAD_binding_7"/>
    <property type="match status" value="1"/>
</dbReference>
<dbReference type="GO" id="GO:0003904">
    <property type="term" value="F:deoxyribodipyrimidine photo-lyase activity"/>
    <property type="evidence" value="ECO:0007669"/>
    <property type="project" value="TreeGrafter"/>
</dbReference>
<keyword evidence="3 6" id="KW-0285">Flavoprotein</keyword>
<dbReference type="Gene3D" id="3.40.50.620">
    <property type="entry name" value="HUPs"/>
    <property type="match status" value="1"/>
</dbReference>
<evidence type="ECO:0000259" key="9">
    <source>
        <dbReference type="PROSITE" id="PS51645"/>
    </source>
</evidence>
<dbReference type="InterPro" id="IPR002081">
    <property type="entry name" value="Cryptochrome/DNA_photolyase_1"/>
</dbReference>
<dbReference type="GO" id="GO:0005634">
    <property type="term" value="C:nucleus"/>
    <property type="evidence" value="ECO:0007669"/>
    <property type="project" value="TreeGrafter"/>
</dbReference>
<dbReference type="PROSITE" id="PS00691">
    <property type="entry name" value="DNA_PHOTOLYASES_1_2"/>
    <property type="match status" value="1"/>
</dbReference>
<dbReference type="PANTHER" id="PTHR11455">
    <property type="entry name" value="CRYPTOCHROME"/>
    <property type="match status" value="1"/>
</dbReference>
<evidence type="ECO:0000313" key="11">
    <source>
        <dbReference type="Proteomes" id="UP000054466"/>
    </source>
</evidence>
<feature type="domain" description="Photolyase/cryptochrome alpha/beta" evidence="9">
    <location>
        <begin position="91"/>
        <end position="228"/>
    </location>
</feature>
<feature type="site" description="Electron transfer via tryptophanyl radical" evidence="7">
    <location>
        <position position="495"/>
    </location>
</feature>
<dbReference type="Gene3D" id="1.10.579.10">
    <property type="entry name" value="DNA Cyclobutane Dipyrimidine Photolyase, subunit A, domain 3"/>
    <property type="match status" value="1"/>
</dbReference>
<sequence length="588" mass="67788">MRPFKRKADEVTASVDPEHRKIRSPKVSSNQYKDSTNEIKYGIVLRKYYPPEMTNERAEAYNTGMIERPIETLEKAVQETQGDRDRIQPGDCVVHWFKCDLRITDNKGLHLASKTAKMLDVPLICLYLISPQDYEAHLTAPVRVDFILRNLLTLKKDLDDLDIPLYVETVEKRKNVSSKLIELCTIWGARHVFCNAEYEVDELRREAALIKSCLERRISFSVVHDTCVVEPGKLKSNSGGPISVYSPWHRKWCAYLNQNPKELDCFPPPAQNSRVVRDNFSTLFNTEIPDAPPSKQLTEEERKRMHRIWPAGEREAQDRLRKFVLEKIAKYHDTRNFPSGNGTSVLSPHLAAGTIAARTVVREAREAAPLKKLTDDRKQGHSMWIAEVAWRDFYKHVLCHWPYVCMNKSFKPEYSNIEWEYDSDQFNRWAEGKTGFPIVDAAMRQAAYTGYMPNRCRMIVASFLAKDLLIDWRMGEKWFMEHLIDGDFASNNGGWGFSASCGVDPQPYFRIFNPLLQSEKFDPKGDYIRRWVPELAEIKDSRGIHDPYNRGFGKVAETNGYPGPMVDHKESREKALARYKAGIGRNTA</sequence>
<comment type="similarity">
    <text evidence="2">Belongs to the DNA photolyase class-1 family.</text>
</comment>
<dbReference type="InterPro" id="IPR036134">
    <property type="entry name" value="Crypto/Photolyase_FAD-like_sf"/>
</dbReference>
<dbReference type="OrthoDB" id="435881at2759"/>
<dbReference type="GO" id="GO:0003677">
    <property type="term" value="F:DNA binding"/>
    <property type="evidence" value="ECO:0007669"/>
    <property type="project" value="TreeGrafter"/>
</dbReference>
<feature type="region of interest" description="Disordered" evidence="8">
    <location>
        <begin position="1"/>
        <end position="32"/>
    </location>
</feature>
<organism evidence="10 11">
    <name type="scientific">Cladophialophora immunda</name>
    <dbReference type="NCBI Taxonomy" id="569365"/>
    <lineage>
        <taxon>Eukaryota</taxon>
        <taxon>Fungi</taxon>
        <taxon>Dikarya</taxon>
        <taxon>Ascomycota</taxon>
        <taxon>Pezizomycotina</taxon>
        <taxon>Eurotiomycetes</taxon>
        <taxon>Chaetothyriomycetidae</taxon>
        <taxon>Chaetothyriales</taxon>
        <taxon>Herpotrichiellaceae</taxon>
        <taxon>Cladophialophora</taxon>
    </lineage>
</organism>
<dbReference type="Proteomes" id="UP000054466">
    <property type="component" value="Unassembled WGS sequence"/>
</dbReference>
<dbReference type="GeneID" id="27341609"/>
<feature type="binding site" evidence="6">
    <location>
        <position position="384"/>
    </location>
    <ligand>
        <name>FAD</name>
        <dbReference type="ChEBI" id="CHEBI:57692"/>
    </ligand>
</feature>
<gene>
    <name evidence="10" type="ORF">PV07_02415</name>
</gene>
<dbReference type="SUPFAM" id="SSF48173">
    <property type="entry name" value="Cryptochrome/photolyase FAD-binding domain"/>
    <property type="match status" value="1"/>
</dbReference>
<feature type="binding site" evidence="6">
    <location>
        <begin position="387"/>
        <end position="394"/>
    </location>
    <ligand>
        <name>FAD</name>
        <dbReference type="ChEBI" id="CHEBI:57692"/>
    </ligand>
</feature>
<feature type="site" description="Electron transfer via tryptophanyl radical" evidence="7">
    <location>
        <position position="472"/>
    </location>
</feature>
<dbReference type="PROSITE" id="PS51645">
    <property type="entry name" value="PHR_CRY_ALPHA_BETA"/>
    <property type="match status" value="1"/>
</dbReference>
<dbReference type="PANTHER" id="PTHR11455:SF18">
    <property type="entry name" value="SI:CH1073-390K14.1"/>
    <property type="match status" value="1"/>
</dbReference>
<keyword evidence="11" id="KW-1185">Reference proteome</keyword>
<dbReference type="GO" id="GO:0006950">
    <property type="term" value="P:response to stress"/>
    <property type="evidence" value="ECO:0007669"/>
    <property type="project" value="UniProtKB-ARBA"/>
</dbReference>
<feature type="compositionally biased region" description="Basic and acidic residues" evidence="8">
    <location>
        <begin position="1"/>
        <end position="10"/>
    </location>
</feature>
<evidence type="ECO:0000256" key="1">
    <source>
        <dbReference type="ARBA" id="ARBA00001932"/>
    </source>
</evidence>
<evidence type="ECO:0000313" key="10">
    <source>
        <dbReference type="EMBL" id="KIW30707.1"/>
    </source>
</evidence>
<evidence type="ECO:0000256" key="2">
    <source>
        <dbReference type="ARBA" id="ARBA00005862"/>
    </source>
</evidence>
<dbReference type="InterPro" id="IPR005101">
    <property type="entry name" value="Cryptochr/Photolyase_FAD-bd"/>
</dbReference>
<dbReference type="HOGENOM" id="CLU_010348_2_1_1"/>
<dbReference type="GO" id="GO:0032922">
    <property type="term" value="P:circadian regulation of gene expression"/>
    <property type="evidence" value="ECO:0007669"/>
    <property type="project" value="TreeGrafter"/>
</dbReference>
<evidence type="ECO:0000256" key="5">
    <source>
        <dbReference type="ARBA" id="ARBA00022991"/>
    </source>
</evidence>
<evidence type="ECO:0000256" key="3">
    <source>
        <dbReference type="ARBA" id="ARBA00022630"/>
    </source>
</evidence>
<dbReference type="Gene3D" id="1.25.40.80">
    <property type="match status" value="1"/>
</dbReference>
<dbReference type="InterPro" id="IPR006050">
    <property type="entry name" value="DNA_photolyase_N"/>
</dbReference>
<dbReference type="FunFam" id="1.10.579.10:FF:000003">
    <property type="entry name" value="Deoxyribodipyrimidine photo-lyase"/>
    <property type="match status" value="1"/>
</dbReference>
<protein>
    <recommendedName>
        <fullName evidence="9">Photolyase/cryptochrome alpha/beta domain-containing protein</fullName>
    </recommendedName>
</protein>
<dbReference type="RefSeq" id="XP_016250923.1">
    <property type="nucleotide sequence ID" value="XM_016389021.1"/>
</dbReference>
<dbReference type="GO" id="GO:0006139">
    <property type="term" value="P:nucleobase-containing compound metabolic process"/>
    <property type="evidence" value="ECO:0007669"/>
    <property type="project" value="UniProtKB-ARBA"/>
</dbReference>
<dbReference type="GO" id="GO:0043153">
    <property type="term" value="P:entrainment of circadian clock by photoperiod"/>
    <property type="evidence" value="ECO:0007669"/>
    <property type="project" value="TreeGrafter"/>
</dbReference>
<comment type="cofactor">
    <cofactor evidence="6">
        <name>FAD</name>
        <dbReference type="ChEBI" id="CHEBI:57692"/>
    </cofactor>
    <text evidence="6">Binds 1 FAD per subunit.</text>
</comment>
<feature type="site" description="Electron transfer via tryptophanyl radical" evidence="7">
    <location>
        <position position="419"/>
    </location>
</feature>